<evidence type="ECO:0000313" key="6">
    <source>
        <dbReference type="Proteomes" id="UP000243528"/>
    </source>
</evidence>
<reference evidence="5 6" key="1">
    <citation type="submission" date="2018-03" db="EMBL/GenBank/DDBJ databases">
        <title>Genomic Encyclopedia of Archaeal and Bacterial Type Strains, Phase II (KMG-II): from individual species to whole genera.</title>
        <authorList>
            <person name="Goeker M."/>
        </authorList>
    </citation>
    <scope>NUCLEOTIDE SEQUENCE [LARGE SCALE GENOMIC DNA]</scope>
    <source>
        <strain evidence="5 6">DSM 45211</strain>
    </source>
</reference>
<name>A0A2P8EFW0_9ACTN</name>
<evidence type="ECO:0000256" key="2">
    <source>
        <dbReference type="SAM" id="Phobius"/>
    </source>
</evidence>
<dbReference type="NCBIfam" id="TIGR01167">
    <property type="entry name" value="LPXTG_anchor"/>
    <property type="match status" value="1"/>
</dbReference>
<proteinExistence type="predicted"/>
<dbReference type="RefSeq" id="WP_129710816.1">
    <property type="nucleotide sequence ID" value="NZ_ML142897.1"/>
</dbReference>
<evidence type="ECO:0000313" key="5">
    <source>
        <dbReference type="EMBL" id="PSL08358.1"/>
    </source>
</evidence>
<feature type="compositionally biased region" description="Pro residues" evidence="1">
    <location>
        <begin position="344"/>
        <end position="354"/>
    </location>
</feature>
<comment type="caution">
    <text evidence="5">The sequence shown here is derived from an EMBL/GenBank/DDBJ whole genome shotgun (WGS) entry which is preliminary data.</text>
</comment>
<dbReference type="InterPro" id="IPR023849">
    <property type="entry name" value="TQXA_dom"/>
</dbReference>
<organism evidence="5 6">
    <name type="scientific">Haloactinopolyspora alba</name>
    <dbReference type="NCBI Taxonomy" id="648780"/>
    <lineage>
        <taxon>Bacteria</taxon>
        <taxon>Bacillati</taxon>
        <taxon>Actinomycetota</taxon>
        <taxon>Actinomycetes</taxon>
        <taxon>Jiangellales</taxon>
        <taxon>Jiangellaceae</taxon>
        <taxon>Haloactinopolyspora</taxon>
    </lineage>
</organism>
<evidence type="ECO:0000256" key="1">
    <source>
        <dbReference type="SAM" id="MobiDB-lite"/>
    </source>
</evidence>
<dbReference type="EMBL" id="PYGE01000001">
    <property type="protein sequence ID" value="PSL08358.1"/>
    <property type="molecule type" value="Genomic_DNA"/>
</dbReference>
<accession>A0A2P8EFW0</accession>
<dbReference type="OrthoDB" id="2676146at2"/>
<feature type="region of interest" description="Disordered" evidence="1">
    <location>
        <begin position="316"/>
        <end position="394"/>
    </location>
</feature>
<sequence>MSTHVLRRRLGVGVLAATTAAMLVPTTATALDVADAEAQAELAPDNNVAGYGVNFQDREALKTLLIGLRTGDGAALRTYCVEIEIGIDDEAEMVEVPWDQYPVPDAPFTENADKILWALQHSYPVTDLDRIEQELDGVSFNDGLSEQEAITATQAAVWTFSDAATVDVDDITTKGGDVDADVRSLYEYLTGDANVGIGDQPEPALSLDPAALEGEAGELIGPFSVSTTADEVTVAPTLPDGVTVVGPDGAPLPETVTDGAEFSVDVPEDAEAGSGTVHLDAMAQLDIGRLFVGSTDEIRTQSLILAQSEKTKLEVEGTVEWKATPVPTPTETPTATPTSTETPSPTPTETPTPSPTSTETPTPSPTSTEDATPSETPTPSPSETPEGELPDTGAAPAPLLMVALVLLGGAAVLLRRRLLSAGD</sequence>
<dbReference type="AlphaFoldDB" id="A0A2P8EFW0"/>
<keyword evidence="2" id="KW-0812">Transmembrane</keyword>
<feature type="signal peptide" evidence="3">
    <location>
        <begin position="1"/>
        <end position="30"/>
    </location>
</feature>
<gene>
    <name evidence="5" type="ORF">CLV30_101329</name>
</gene>
<feature type="transmembrane region" description="Helical" evidence="2">
    <location>
        <begin position="395"/>
        <end position="414"/>
    </location>
</feature>
<feature type="compositionally biased region" description="Low complexity" evidence="1">
    <location>
        <begin position="355"/>
        <end position="375"/>
    </location>
</feature>
<keyword evidence="3" id="KW-0732">Signal</keyword>
<feature type="compositionally biased region" description="Low complexity" evidence="1">
    <location>
        <begin position="329"/>
        <end position="343"/>
    </location>
</feature>
<dbReference type="Pfam" id="PF08341">
    <property type="entry name" value="TED"/>
    <property type="match status" value="1"/>
</dbReference>
<feature type="domain" description="Thioester" evidence="4">
    <location>
        <begin position="77"/>
        <end position="194"/>
    </location>
</feature>
<feature type="chain" id="PRO_5015108986" evidence="3">
    <location>
        <begin position="31"/>
        <end position="423"/>
    </location>
</feature>
<dbReference type="InterPro" id="IPR013552">
    <property type="entry name" value="Thioester_dom"/>
</dbReference>
<evidence type="ECO:0000256" key="3">
    <source>
        <dbReference type="SAM" id="SignalP"/>
    </source>
</evidence>
<dbReference type="Proteomes" id="UP000243528">
    <property type="component" value="Unassembled WGS sequence"/>
</dbReference>
<keyword evidence="6" id="KW-1185">Reference proteome</keyword>
<dbReference type="NCBIfam" id="TIGR03934">
    <property type="entry name" value="TQXA_dom"/>
    <property type="match status" value="1"/>
</dbReference>
<protein>
    <submittedName>
        <fullName evidence="5">LPXTG-motif cell wall-anchored protein/TQXA domain-containing protein</fullName>
    </submittedName>
</protein>
<dbReference type="Gene3D" id="1.10.150.480">
    <property type="match status" value="1"/>
</dbReference>
<evidence type="ECO:0000259" key="4">
    <source>
        <dbReference type="Pfam" id="PF08341"/>
    </source>
</evidence>
<keyword evidence="2" id="KW-0472">Membrane</keyword>
<keyword evidence="2" id="KW-1133">Transmembrane helix</keyword>